<feature type="compositionally biased region" description="Polar residues" evidence="1">
    <location>
        <begin position="1"/>
        <end position="22"/>
    </location>
</feature>
<name>A0A0F0LHV4_9MICO</name>
<dbReference type="EMBL" id="JYIX01000036">
    <property type="protein sequence ID" value="KJL32713.1"/>
    <property type="molecule type" value="Genomic_DNA"/>
</dbReference>
<evidence type="ECO:0000313" key="4">
    <source>
        <dbReference type="Proteomes" id="UP000033740"/>
    </source>
</evidence>
<keyword evidence="4" id="KW-1185">Reference proteome</keyword>
<evidence type="ECO:0000256" key="1">
    <source>
        <dbReference type="SAM" id="MobiDB-lite"/>
    </source>
</evidence>
<comment type="caution">
    <text evidence="3">The sequence shown here is derived from an EMBL/GenBank/DDBJ whole genome shotgun (WGS) entry which is preliminary data.</text>
</comment>
<feature type="compositionally biased region" description="Acidic residues" evidence="1">
    <location>
        <begin position="221"/>
        <end position="232"/>
    </location>
</feature>
<feature type="compositionally biased region" description="Acidic residues" evidence="1">
    <location>
        <begin position="109"/>
        <end position="118"/>
    </location>
</feature>
<evidence type="ECO:0000256" key="2">
    <source>
        <dbReference type="SAM" id="Phobius"/>
    </source>
</evidence>
<feature type="compositionally biased region" description="Low complexity" evidence="1">
    <location>
        <begin position="141"/>
        <end position="166"/>
    </location>
</feature>
<keyword evidence="2" id="KW-0472">Membrane</keyword>
<feature type="transmembrane region" description="Helical" evidence="2">
    <location>
        <begin position="487"/>
        <end position="515"/>
    </location>
</feature>
<organism evidence="3 4">
    <name type="scientific">Microbacterium azadirachtae</name>
    <dbReference type="NCBI Taxonomy" id="582680"/>
    <lineage>
        <taxon>Bacteria</taxon>
        <taxon>Bacillati</taxon>
        <taxon>Actinomycetota</taxon>
        <taxon>Actinomycetes</taxon>
        <taxon>Micrococcales</taxon>
        <taxon>Microbacteriaceae</taxon>
        <taxon>Microbacterium</taxon>
    </lineage>
</organism>
<dbReference type="AlphaFoldDB" id="A0A0F0LHV4"/>
<feature type="region of interest" description="Disordered" evidence="1">
    <location>
        <begin position="1"/>
        <end position="58"/>
    </location>
</feature>
<feature type="region of interest" description="Disordered" evidence="1">
    <location>
        <begin position="94"/>
        <end position="353"/>
    </location>
</feature>
<feature type="compositionally biased region" description="Low complexity" evidence="1">
    <location>
        <begin position="333"/>
        <end position="349"/>
    </location>
</feature>
<dbReference type="PATRIC" id="fig|582680.6.peg.2558"/>
<protein>
    <submittedName>
        <fullName evidence="3">Uncharacterized protein</fullName>
    </submittedName>
</protein>
<keyword evidence="2" id="KW-1133">Transmembrane helix</keyword>
<dbReference type="RefSeq" id="WP_045272565.1">
    <property type="nucleotide sequence ID" value="NZ_JYIX01000036.1"/>
</dbReference>
<accession>A0A0F0LHV4</accession>
<feature type="compositionally biased region" description="Low complexity" evidence="1">
    <location>
        <begin position="173"/>
        <end position="193"/>
    </location>
</feature>
<feature type="compositionally biased region" description="Low complexity" evidence="1">
    <location>
        <begin position="314"/>
        <end position="325"/>
    </location>
</feature>
<dbReference type="Proteomes" id="UP000033740">
    <property type="component" value="Unassembled WGS sequence"/>
</dbReference>
<evidence type="ECO:0000313" key="3">
    <source>
        <dbReference type="EMBL" id="KJL32713.1"/>
    </source>
</evidence>
<feature type="compositionally biased region" description="Low complexity" evidence="1">
    <location>
        <begin position="278"/>
        <end position="289"/>
    </location>
</feature>
<gene>
    <name evidence="3" type="ORF">RS86_02494</name>
</gene>
<proteinExistence type="predicted"/>
<dbReference type="STRING" id="582680.RS86_02494"/>
<feature type="compositionally biased region" description="Basic and acidic residues" evidence="1">
    <location>
        <begin position="245"/>
        <end position="255"/>
    </location>
</feature>
<reference evidence="3 4" key="1">
    <citation type="submission" date="2015-02" db="EMBL/GenBank/DDBJ databases">
        <title>Draft genome sequences of ten Microbacterium spp. with emphasis on heavy metal contaminated environments.</title>
        <authorList>
            <person name="Corretto E."/>
        </authorList>
    </citation>
    <scope>NUCLEOTIDE SEQUENCE [LARGE SCALE GENOMIC DNA]</scope>
    <source>
        <strain evidence="3 4">ARN176</strain>
    </source>
</reference>
<feature type="compositionally biased region" description="Low complexity" evidence="1">
    <location>
        <begin position="94"/>
        <end position="106"/>
    </location>
</feature>
<sequence length="517" mass="51125">MSTSDQHANIADQSAGSTQLTRKQLREVRLTGSTPIVTPEEAEASRLQSVAAAAAAAPVAEPVLEAPVAEPVVEAPVVEAPVVEAPVAEPAVAEPAALAPAPAAPADVDSQDSAEGDEPLTRRQKREQERLRTGALPVSDPSAQGAPSAPAPAAEPVAAPATAAPSFAPPVVPAAAPVASEPAPAVPATPAASEMITDVPRPSYPSRRRSFESTAPVSAPEPDEQDGVDDAEQGVAPVSVSSVVRAEEETGRTWHADPVAAAPQPVEGTRSSRPADTAPASVLPAVPAAGPTPAPDADPVSLPFSSEQTALWSAAADSAAEAPQIPAAPTPAAPAAAAPRPVPQTAPVAGSASTVSAGFGQRVLAEQARTPQADSFDALIGDSTGSHHAAPNALIFQQAPAGLSLSGPVASTGEILVTGSYDLPSGLGSRGHADGVADGKEVDAVLVDGELAPASSPTPIAASAAIGTIKPAGEVIRPPEPEKGNKLMLALTITAGALAVALVGALIVAITTGAFSS</sequence>
<keyword evidence="2" id="KW-0812">Transmembrane</keyword>